<sequence length="436" mass="46366">MLSSTNVALPGIAEGLSLSALTLSWVPMAFLMASAMFVLVFGKLSDGLGRKRVFLTGVICVIASSIFAAFAVSGEMLLVARFLQGTSGAMINATQIAIISSVVSPKERGKYIGMITAAVYVGLSAGPLLGGIVIDQVGWRAAFVMHVPLAFVVLLIGLFAVKEEWRNENPTRFDRVGALLWTSSIAIFCVGVSLLPSLIALVLIATSWTILYLFLRHARKSEYPLWDVKLFFQNRVFTLSATASLLMYAATYANVVLLSLYLQSIKALSASQAGLIMMVQPAMMAIFSPIMGRLSDRVEPRMLASAGMAITATGLFILARLHTESDITQVIVALLLTGGGFSLFSSPNINAIMGSVTPTYYGSASGAVATTRIIGQLSSMVLVTLSISLVMGDVAVSPETRDLLANAIDLSFTIAGCLCLLGILFSVSRGRLHTEV</sequence>
<dbReference type="InterPro" id="IPR011701">
    <property type="entry name" value="MFS"/>
</dbReference>
<dbReference type="GO" id="GO:0016020">
    <property type="term" value="C:membrane"/>
    <property type="evidence" value="ECO:0007669"/>
    <property type="project" value="UniProtKB-SubCell"/>
</dbReference>
<gene>
    <name evidence="8" type="ORF">GCM10011403_05620</name>
</gene>
<proteinExistence type="predicted"/>
<dbReference type="PANTHER" id="PTHR42718">
    <property type="entry name" value="MAJOR FACILITATOR SUPERFAMILY MULTIDRUG TRANSPORTER MFSC"/>
    <property type="match status" value="1"/>
</dbReference>
<feature type="transmembrane region" description="Helical" evidence="6">
    <location>
        <begin position="327"/>
        <end position="344"/>
    </location>
</feature>
<dbReference type="EMBL" id="BMIY01000002">
    <property type="protein sequence ID" value="GGG51332.1"/>
    <property type="molecule type" value="Genomic_DNA"/>
</dbReference>
<feature type="transmembrane region" description="Helical" evidence="6">
    <location>
        <begin position="173"/>
        <end position="193"/>
    </location>
</feature>
<keyword evidence="9" id="KW-1185">Reference proteome</keyword>
<dbReference type="InterPro" id="IPR020846">
    <property type="entry name" value="MFS_dom"/>
</dbReference>
<feature type="transmembrane region" description="Helical" evidence="6">
    <location>
        <begin position="403"/>
        <end position="427"/>
    </location>
</feature>
<comment type="subcellular location">
    <subcellularLocation>
        <location evidence="1">Membrane</location>
        <topology evidence="1">Multi-pass membrane protein</topology>
    </subcellularLocation>
</comment>
<dbReference type="Pfam" id="PF07690">
    <property type="entry name" value="MFS_1"/>
    <property type="match status" value="2"/>
</dbReference>
<accession>A0A917GMD0</accession>
<feature type="transmembrane region" description="Helical" evidence="6">
    <location>
        <begin position="78"/>
        <end position="99"/>
    </location>
</feature>
<dbReference type="PROSITE" id="PS50850">
    <property type="entry name" value="MFS"/>
    <property type="match status" value="1"/>
</dbReference>
<keyword evidence="2" id="KW-0813">Transport</keyword>
<organism evidence="8 9">
    <name type="scientific">Pseudohongiella nitratireducens</name>
    <dbReference type="NCBI Taxonomy" id="1768907"/>
    <lineage>
        <taxon>Bacteria</taxon>
        <taxon>Pseudomonadati</taxon>
        <taxon>Pseudomonadota</taxon>
        <taxon>Gammaproteobacteria</taxon>
        <taxon>Pseudomonadales</taxon>
        <taxon>Pseudohongiellaceae</taxon>
        <taxon>Pseudohongiella</taxon>
    </lineage>
</organism>
<dbReference type="Proteomes" id="UP000627715">
    <property type="component" value="Unassembled WGS sequence"/>
</dbReference>
<evidence type="ECO:0000259" key="7">
    <source>
        <dbReference type="PROSITE" id="PS50850"/>
    </source>
</evidence>
<evidence type="ECO:0000256" key="1">
    <source>
        <dbReference type="ARBA" id="ARBA00004141"/>
    </source>
</evidence>
<reference evidence="8" key="2">
    <citation type="submission" date="2020-09" db="EMBL/GenBank/DDBJ databases">
        <authorList>
            <person name="Sun Q."/>
            <person name="Zhou Y."/>
        </authorList>
    </citation>
    <scope>NUCLEOTIDE SEQUENCE</scope>
    <source>
        <strain evidence="8">CGMCC 1.15425</strain>
    </source>
</reference>
<keyword evidence="4 6" id="KW-1133">Transmembrane helix</keyword>
<feature type="transmembrane region" description="Helical" evidence="6">
    <location>
        <begin position="236"/>
        <end position="262"/>
    </location>
</feature>
<dbReference type="Gene3D" id="1.20.1720.10">
    <property type="entry name" value="Multidrug resistance protein D"/>
    <property type="match status" value="1"/>
</dbReference>
<protein>
    <submittedName>
        <fullName evidence="8">MFS transporter</fullName>
    </submittedName>
</protein>
<evidence type="ECO:0000256" key="5">
    <source>
        <dbReference type="ARBA" id="ARBA00023136"/>
    </source>
</evidence>
<evidence type="ECO:0000256" key="3">
    <source>
        <dbReference type="ARBA" id="ARBA00022692"/>
    </source>
</evidence>
<evidence type="ECO:0000256" key="6">
    <source>
        <dbReference type="SAM" id="Phobius"/>
    </source>
</evidence>
<dbReference type="AlphaFoldDB" id="A0A917GMD0"/>
<dbReference type="GO" id="GO:0022857">
    <property type="term" value="F:transmembrane transporter activity"/>
    <property type="evidence" value="ECO:0007669"/>
    <property type="project" value="InterPro"/>
</dbReference>
<feature type="transmembrane region" description="Helical" evidence="6">
    <location>
        <begin position="53"/>
        <end position="72"/>
    </location>
</feature>
<feature type="transmembrane region" description="Helical" evidence="6">
    <location>
        <begin position="20"/>
        <end position="41"/>
    </location>
</feature>
<dbReference type="InterPro" id="IPR036259">
    <property type="entry name" value="MFS_trans_sf"/>
</dbReference>
<dbReference type="SUPFAM" id="SSF103473">
    <property type="entry name" value="MFS general substrate transporter"/>
    <property type="match status" value="1"/>
</dbReference>
<evidence type="ECO:0000256" key="2">
    <source>
        <dbReference type="ARBA" id="ARBA00022448"/>
    </source>
</evidence>
<feature type="domain" description="Major facilitator superfamily (MFS) profile" evidence="7">
    <location>
        <begin position="1"/>
        <end position="434"/>
    </location>
</feature>
<feature type="transmembrane region" description="Helical" evidence="6">
    <location>
        <begin position="199"/>
        <end position="215"/>
    </location>
</feature>
<dbReference type="PANTHER" id="PTHR42718:SF9">
    <property type="entry name" value="MAJOR FACILITATOR SUPERFAMILY MULTIDRUG TRANSPORTER MFSC"/>
    <property type="match status" value="1"/>
</dbReference>
<keyword evidence="5 6" id="KW-0472">Membrane</keyword>
<evidence type="ECO:0000256" key="4">
    <source>
        <dbReference type="ARBA" id="ARBA00022989"/>
    </source>
</evidence>
<evidence type="ECO:0000313" key="9">
    <source>
        <dbReference type="Proteomes" id="UP000627715"/>
    </source>
</evidence>
<feature type="transmembrane region" description="Helical" evidence="6">
    <location>
        <begin position="111"/>
        <end position="134"/>
    </location>
</feature>
<dbReference type="CDD" id="cd17321">
    <property type="entry name" value="MFS_MMR_MDR_like"/>
    <property type="match status" value="1"/>
</dbReference>
<comment type="caution">
    <text evidence="8">The sequence shown here is derived from an EMBL/GenBank/DDBJ whole genome shotgun (WGS) entry which is preliminary data.</text>
</comment>
<feature type="transmembrane region" description="Helical" evidence="6">
    <location>
        <begin position="373"/>
        <end position="391"/>
    </location>
</feature>
<feature type="transmembrane region" description="Helical" evidence="6">
    <location>
        <begin position="268"/>
        <end position="290"/>
    </location>
</feature>
<feature type="transmembrane region" description="Helical" evidence="6">
    <location>
        <begin position="302"/>
        <end position="321"/>
    </location>
</feature>
<feature type="transmembrane region" description="Helical" evidence="6">
    <location>
        <begin position="140"/>
        <end position="161"/>
    </location>
</feature>
<evidence type="ECO:0000313" key="8">
    <source>
        <dbReference type="EMBL" id="GGG51332.1"/>
    </source>
</evidence>
<keyword evidence="3 6" id="KW-0812">Transmembrane</keyword>
<dbReference type="Gene3D" id="1.20.1250.20">
    <property type="entry name" value="MFS general substrate transporter like domains"/>
    <property type="match status" value="1"/>
</dbReference>
<name>A0A917GMD0_9GAMM</name>
<reference evidence="8" key="1">
    <citation type="journal article" date="2014" name="Int. J. Syst. Evol. Microbiol.">
        <title>Complete genome sequence of Corynebacterium casei LMG S-19264T (=DSM 44701T), isolated from a smear-ripened cheese.</title>
        <authorList>
            <consortium name="US DOE Joint Genome Institute (JGI-PGF)"/>
            <person name="Walter F."/>
            <person name="Albersmeier A."/>
            <person name="Kalinowski J."/>
            <person name="Ruckert C."/>
        </authorList>
    </citation>
    <scope>NUCLEOTIDE SEQUENCE</scope>
    <source>
        <strain evidence="8">CGMCC 1.15425</strain>
    </source>
</reference>